<dbReference type="Gene3D" id="3.40.1360.10">
    <property type="match status" value="1"/>
</dbReference>
<dbReference type="SUPFAM" id="SSF57783">
    <property type="entry name" value="Zinc beta-ribbon"/>
    <property type="match status" value="1"/>
</dbReference>
<accession>A0A2P7B5B5</accession>
<evidence type="ECO:0000313" key="3">
    <source>
        <dbReference type="Proteomes" id="UP000241764"/>
    </source>
</evidence>
<dbReference type="Proteomes" id="UP000241764">
    <property type="component" value="Unassembled WGS sequence"/>
</dbReference>
<dbReference type="CDD" id="cd00188">
    <property type="entry name" value="TOPRIM"/>
    <property type="match status" value="1"/>
</dbReference>
<comment type="caution">
    <text evidence="2">The sequence shown here is derived from an EMBL/GenBank/DDBJ whole genome shotgun (WGS) entry which is preliminary data.</text>
</comment>
<dbReference type="Pfam" id="PF13155">
    <property type="entry name" value="Toprim_2"/>
    <property type="match status" value="1"/>
</dbReference>
<organism evidence="2 3">
    <name type="scientific">Phyllobacterium sophorae</name>
    <dbReference type="NCBI Taxonomy" id="1520277"/>
    <lineage>
        <taxon>Bacteria</taxon>
        <taxon>Pseudomonadati</taxon>
        <taxon>Pseudomonadota</taxon>
        <taxon>Alphaproteobacteria</taxon>
        <taxon>Hyphomicrobiales</taxon>
        <taxon>Phyllobacteriaceae</taxon>
        <taxon>Phyllobacterium</taxon>
    </lineage>
</organism>
<gene>
    <name evidence="2" type="ORF">CU103_22830</name>
</gene>
<evidence type="ECO:0000259" key="1">
    <source>
        <dbReference type="Pfam" id="PF13154"/>
    </source>
</evidence>
<dbReference type="OrthoDB" id="5757175at2"/>
<proteinExistence type="predicted"/>
<dbReference type="RefSeq" id="WP_106666319.1">
    <property type="nucleotide sequence ID" value="NZ_PGGM01000012.1"/>
</dbReference>
<keyword evidence="3" id="KW-1185">Reference proteome</keyword>
<dbReference type="InterPro" id="IPR025054">
    <property type="entry name" value="DUF3991"/>
</dbReference>
<reference evidence="3" key="1">
    <citation type="submission" date="2017-11" db="EMBL/GenBank/DDBJ databases">
        <authorList>
            <person name="Kuznetsova I."/>
            <person name="Sazanova A."/>
            <person name="Chirak E."/>
            <person name="Safronova V."/>
            <person name="Willems A."/>
        </authorList>
    </citation>
    <scope>NUCLEOTIDE SEQUENCE [LARGE SCALE GENOMIC DNA]</scope>
    <source>
        <strain evidence="3">CCBAU 03422</strain>
    </source>
</reference>
<dbReference type="Pfam" id="PF13154">
    <property type="entry name" value="DUF3991"/>
    <property type="match status" value="1"/>
</dbReference>
<sequence length="299" mass="33285">MEKQEIDRLRQQVLCTAVLEDAAFAIDRRESTRRAVKYRRGDSVIIVIHQGRGWFDPLSDKKGDVFALASHLHGCGFPEALEKIGRLVNVRSAQNIWWPPSPAPRRFTAIADRWERRRKICLSSPSWHYLSQVRSIPVSVLGAAIDQDVVREGPLGSMWARHVDRQWRMTGWEERGPDWRGFSAGGSKALFRIGNQGAGRICVTEAAIDAMSLAALERMRPDSLYVSTGGGWSPRTVGEIEHAASAADMHLVAATDANPQGEAFADRIRQIATSMGCGFSRLRPQADDWNDVLRERAGG</sequence>
<evidence type="ECO:0000313" key="2">
    <source>
        <dbReference type="EMBL" id="PSH61643.1"/>
    </source>
</evidence>
<protein>
    <recommendedName>
        <fullName evidence="1">DUF3991 domain-containing protein</fullName>
    </recommendedName>
</protein>
<name>A0A2P7B5B5_9HYPH</name>
<feature type="domain" description="DUF3991" evidence="1">
    <location>
        <begin position="128"/>
        <end position="196"/>
    </location>
</feature>
<dbReference type="EMBL" id="PGGM01000012">
    <property type="protein sequence ID" value="PSH61643.1"/>
    <property type="molecule type" value="Genomic_DNA"/>
</dbReference>
<dbReference type="AlphaFoldDB" id="A0A2P7B5B5"/>